<sequence>LLSPYRGTNLGKGIYGVFWTIVFTGNSNRLRSVWQGIEQINFHGFELEENVEEFKSSTIDSLISVDKGLIVRDNYKQVTELTLAVLGNPPEKIHWRTPSAIYQAQRITKLLYAFKIFLFGEQQDVFHTTKKEQMQLRRFVQFVALLYSKAWIEAPLTAKTPGNDLIMERLKIILSNCFQNCNSDTKSFQKSLVVPF</sequence>
<protein>
    <submittedName>
        <fullName evidence="1">Uncharacterized protein</fullName>
    </submittedName>
</protein>
<keyword evidence="2" id="KW-1185">Reference proteome</keyword>
<proteinExistence type="predicted"/>
<reference evidence="1 2" key="1">
    <citation type="journal article" date="2019" name="Sci. Rep.">
        <title>Orb-weaving spider Araneus ventricosus genome elucidates the spidroin gene catalogue.</title>
        <authorList>
            <person name="Kono N."/>
            <person name="Nakamura H."/>
            <person name="Ohtoshi R."/>
            <person name="Moran D.A.P."/>
            <person name="Shinohara A."/>
            <person name="Yoshida Y."/>
            <person name="Fujiwara M."/>
            <person name="Mori M."/>
            <person name="Tomita M."/>
            <person name="Arakawa K."/>
        </authorList>
    </citation>
    <scope>NUCLEOTIDE SEQUENCE [LARGE SCALE GENOMIC DNA]</scope>
</reference>
<dbReference type="AlphaFoldDB" id="A0A4Y2KT58"/>
<comment type="caution">
    <text evidence="1">The sequence shown here is derived from an EMBL/GenBank/DDBJ whole genome shotgun (WGS) entry which is preliminary data.</text>
</comment>
<feature type="non-terminal residue" evidence="1">
    <location>
        <position position="1"/>
    </location>
</feature>
<gene>
    <name evidence="1" type="ORF">AVEN_167031_1</name>
</gene>
<dbReference type="OrthoDB" id="8062152at2759"/>
<name>A0A4Y2KT58_ARAVE</name>
<evidence type="ECO:0000313" key="1">
    <source>
        <dbReference type="EMBL" id="GBN05531.1"/>
    </source>
</evidence>
<dbReference type="EMBL" id="BGPR01115940">
    <property type="protein sequence ID" value="GBN05531.1"/>
    <property type="molecule type" value="Genomic_DNA"/>
</dbReference>
<organism evidence="1 2">
    <name type="scientific">Araneus ventricosus</name>
    <name type="common">Orbweaver spider</name>
    <name type="synonym">Epeira ventricosa</name>
    <dbReference type="NCBI Taxonomy" id="182803"/>
    <lineage>
        <taxon>Eukaryota</taxon>
        <taxon>Metazoa</taxon>
        <taxon>Ecdysozoa</taxon>
        <taxon>Arthropoda</taxon>
        <taxon>Chelicerata</taxon>
        <taxon>Arachnida</taxon>
        <taxon>Araneae</taxon>
        <taxon>Araneomorphae</taxon>
        <taxon>Entelegynae</taxon>
        <taxon>Araneoidea</taxon>
        <taxon>Araneidae</taxon>
        <taxon>Araneus</taxon>
    </lineage>
</organism>
<evidence type="ECO:0000313" key="2">
    <source>
        <dbReference type="Proteomes" id="UP000499080"/>
    </source>
</evidence>
<dbReference type="Proteomes" id="UP000499080">
    <property type="component" value="Unassembled WGS sequence"/>
</dbReference>
<accession>A0A4Y2KT58</accession>